<dbReference type="Pfam" id="PF02469">
    <property type="entry name" value="Fasciclin"/>
    <property type="match status" value="2"/>
</dbReference>
<comment type="caution">
    <text evidence="2">The sequence shown here is derived from an EMBL/GenBank/DDBJ whole genome shotgun (WGS) entry which is preliminary data.</text>
</comment>
<dbReference type="Proteomes" id="UP000318053">
    <property type="component" value="Unassembled WGS sequence"/>
</dbReference>
<reference evidence="2 3" key="1">
    <citation type="submission" date="2019-02" db="EMBL/GenBank/DDBJ databases">
        <title>Deep-cultivation of Planctomycetes and their phenomic and genomic characterization uncovers novel biology.</title>
        <authorList>
            <person name="Wiegand S."/>
            <person name="Jogler M."/>
            <person name="Boedeker C."/>
            <person name="Pinto D."/>
            <person name="Vollmers J."/>
            <person name="Rivas-Marin E."/>
            <person name="Kohn T."/>
            <person name="Peeters S.H."/>
            <person name="Heuer A."/>
            <person name="Rast P."/>
            <person name="Oberbeckmann S."/>
            <person name="Bunk B."/>
            <person name="Jeske O."/>
            <person name="Meyerdierks A."/>
            <person name="Storesund J.E."/>
            <person name="Kallscheuer N."/>
            <person name="Luecker S."/>
            <person name="Lage O.M."/>
            <person name="Pohl T."/>
            <person name="Merkel B.J."/>
            <person name="Hornburger P."/>
            <person name="Mueller R.-W."/>
            <person name="Bruemmer F."/>
            <person name="Labrenz M."/>
            <person name="Spormann A.M."/>
            <person name="Op Den Camp H."/>
            <person name="Overmann J."/>
            <person name="Amann R."/>
            <person name="Jetten M.S.M."/>
            <person name="Mascher T."/>
            <person name="Medema M.H."/>
            <person name="Devos D.P."/>
            <person name="Kaster A.-K."/>
            <person name="Ovreas L."/>
            <person name="Rohde M."/>
            <person name="Galperin M.Y."/>
            <person name="Jogler C."/>
        </authorList>
    </citation>
    <scope>NUCLEOTIDE SEQUENCE [LARGE SCALE GENOMIC DNA]</scope>
    <source>
        <strain evidence="2 3">CA85</strain>
    </source>
</reference>
<dbReference type="PROSITE" id="PS50213">
    <property type="entry name" value="FAS1"/>
    <property type="match status" value="2"/>
</dbReference>
<protein>
    <submittedName>
        <fullName evidence="2">Immunogenic protein MPT70</fullName>
    </submittedName>
</protein>
<evidence type="ECO:0000313" key="3">
    <source>
        <dbReference type="Proteomes" id="UP000318053"/>
    </source>
</evidence>
<feature type="domain" description="FAS1" evidence="1">
    <location>
        <begin position="219"/>
        <end position="351"/>
    </location>
</feature>
<evidence type="ECO:0000259" key="1">
    <source>
        <dbReference type="PROSITE" id="PS50213"/>
    </source>
</evidence>
<feature type="domain" description="FAS1" evidence="1">
    <location>
        <begin position="83"/>
        <end position="215"/>
    </location>
</feature>
<dbReference type="InterPro" id="IPR050904">
    <property type="entry name" value="Adhesion/Biosynth-related"/>
</dbReference>
<dbReference type="FunFam" id="2.30.180.10:FF:000019">
    <property type="entry name" value="Cell surface lipoprotein"/>
    <property type="match status" value="2"/>
</dbReference>
<name>A0A5C5X3A0_9BACT</name>
<evidence type="ECO:0000313" key="2">
    <source>
        <dbReference type="EMBL" id="TWT56635.1"/>
    </source>
</evidence>
<sequence>MRRRAVVIAIGVATNPVETASIGRRSPQELLPKRELEMKKLICLVAVLSTSSLSAGEKCPLSAAAGHQRATTLVASPADSTSQSDIVDTAVAAGQFETLVAAVKAAGLADTLKGDGPFTVFAPTDEAFAKLPAGTVEALLKPENREQLQGILKYHVVSGKVMAADAAKLTSAKTVAGQEFAIHAGDGGVKINDAKVIKADIGASNGVIHVIDTVLVPADQDIVATAAGSENFSTLVAAVKAAGLVETLQGDGPFTVFAPTNAAFAELPEGTIANLLKPENKDKLVSILTYHVVPGKVFAADAAKLSSAKTVNGGELSVKASDGKVMIDDATVTATDIMTTNGVIHVIDSVLMP</sequence>
<dbReference type="EMBL" id="SJPK01000012">
    <property type="protein sequence ID" value="TWT56635.1"/>
    <property type="molecule type" value="Genomic_DNA"/>
</dbReference>
<dbReference type="GO" id="GO:0005615">
    <property type="term" value="C:extracellular space"/>
    <property type="evidence" value="ECO:0007669"/>
    <property type="project" value="TreeGrafter"/>
</dbReference>
<dbReference type="InterPro" id="IPR000782">
    <property type="entry name" value="FAS1_domain"/>
</dbReference>
<proteinExistence type="predicted"/>
<dbReference type="AlphaFoldDB" id="A0A5C5X3A0"/>
<gene>
    <name evidence="2" type="ORF">CA85_41690</name>
</gene>
<dbReference type="PANTHER" id="PTHR10900">
    <property type="entry name" value="PERIOSTIN-RELATED"/>
    <property type="match status" value="1"/>
</dbReference>
<organism evidence="2 3">
    <name type="scientific">Allorhodopirellula solitaria</name>
    <dbReference type="NCBI Taxonomy" id="2527987"/>
    <lineage>
        <taxon>Bacteria</taxon>
        <taxon>Pseudomonadati</taxon>
        <taxon>Planctomycetota</taxon>
        <taxon>Planctomycetia</taxon>
        <taxon>Pirellulales</taxon>
        <taxon>Pirellulaceae</taxon>
        <taxon>Allorhodopirellula</taxon>
    </lineage>
</organism>
<dbReference type="PANTHER" id="PTHR10900:SF77">
    <property type="entry name" value="FI19380P1"/>
    <property type="match status" value="1"/>
</dbReference>
<keyword evidence="3" id="KW-1185">Reference proteome</keyword>
<dbReference type="InterPro" id="IPR036378">
    <property type="entry name" value="FAS1_dom_sf"/>
</dbReference>
<dbReference type="SUPFAM" id="SSF82153">
    <property type="entry name" value="FAS1 domain"/>
    <property type="match status" value="2"/>
</dbReference>
<dbReference type="Gene3D" id="2.30.180.10">
    <property type="entry name" value="FAS1 domain"/>
    <property type="match status" value="2"/>
</dbReference>
<accession>A0A5C5X3A0</accession>
<dbReference type="SMART" id="SM00554">
    <property type="entry name" value="FAS1"/>
    <property type="match status" value="2"/>
</dbReference>